<dbReference type="Proteomes" id="UP000824469">
    <property type="component" value="Unassembled WGS sequence"/>
</dbReference>
<accession>A0AA38FFW8</accession>
<comment type="caution">
    <text evidence="1">The sequence shown here is derived from an EMBL/GenBank/DDBJ whole genome shotgun (WGS) entry which is preliminary data.</text>
</comment>
<sequence length="60" mass="6724">RRVVRARGAASAPRAPLLRITAGLTHSRDEPINVESESEEFTGGEIDEIKRRWRLDPVGQ</sequence>
<evidence type="ECO:0000313" key="1">
    <source>
        <dbReference type="EMBL" id="KAH9300700.1"/>
    </source>
</evidence>
<gene>
    <name evidence="1" type="ORF">KI387_012283</name>
</gene>
<reference evidence="1 2" key="1">
    <citation type="journal article" date="2021" name="Nat. Plants">
        <title>The Taxus genome provides insights into paclitaxel biosynthesis.</title>
        <authorList>
            <person name="Xiong X."/>
            <person name="Gou J."/>
            <person name="Liao Q."/>
            <person name="Li Y."/>
            <person name="Zhou Q."/>
            <person name="Bi G."/>
            <person name="Li C."/>
            <person name="Du R."/>
            <person name="Wang X."/>
            <person name="Sun T."/>
            <person name="Guo L."/>
            <person name="Liang H."/>
            <person name="Lu P."/>
            <person name="Wu Y."/>
            <person name="Zhang Z."/>
            <person name="Ro D.K."/>
            <person name="Shang Y."/>
            <person name="Huang S."/>
            <person name="Yan J."/>
        </authorList>
    </citation>
    <scope>NUCLEOTIDE SEQUENCE [LARGE SCALE GENOMIC DNA]</scope>
    <source>
        <strain evidence="1">Ta-2019</strain>
    </source>
</reference>
<keyword evidence="2" id="KW-1185">Reference proteome</keyword>
<dbReference type="EMBL" id="JAHRHJ020000009">
    <property type="protein sequence ID" value="KAH9300700.1"/>
    <property type="molecule type" value="Genomic_DNA"/>
</dbReference>
<protein>
    <submittedName>
        <fullName evidence="1">Uncharacterized protein</fullName>
    </submittedName>
</protein>
<dbReference type="AlphaFoldDB" id="A0AA38FFW8"/>
<name>A0AA38FFW8_TAXCH</name>
<evidence type="ECO:0000313" key="2">
    <source>
        <dbReference type="Proteomes" id="UP000824469"/>
    </source>
</evidence>
<proteinExistence type="predicted"/>
<feature type="non-terminal residue" evidence="1">
    <location>
        <position position="60"/>
    </location>
</feature>
<organism evidence="1 2">
    <name type="scientific">Taxus chinensis</name>
    <name type="common">Chinese yew</name>
    <name type="synonym">Taxus wallichiana var. chinensis</name>
    <dbReference type="NCBI Taxonomy" id="29808"/>
    <lineage>
        <taxon>Eukaryota</taxon>
        <taxon>Viridiplantae</taxon>
        <taxon>Streptophyta</taxon>
        <taxon>Embryophyta</taxon>
        <taxon>Tracheophyta</taxon>
        <taxon>Spermatophyta</taxon>
        <taxon>Pinopsida</taxon>
        <taxon>Pinidae</taxon>
        <taxon>Conifers II</taxon>
        <taxon>Cupressales</taxon>
        <taxon>Taxaceae</taxon>
        <taxon>Taxus</taxon>
    </lineage>
</organism>
<feature type="non-terminal residue" evidence="1">
    <location>
        <position position="1"/>
    </location>
</feature>